<protein>
    <submittedName>
        <fullName evidence="2">AAA family ATPase</fullName>
    </submittedName>
</protein>
<comment type="caution">
    <text evidence="2">The sequence shown here is derived from an EMBL/GenBank/DDBJ whole genome shotgun (WGS) entry which is preliminary data.</text>
</comment>
<dbReference type="PANTHER" id="PTHR13696:SF99">
    <property type="entry name" value="COBYRINIC ACID AC-DIAMIDE SYNTHASE"/>
    <property type="match status" value="1"/>
</dbReference>
<evidence type="ECO:0000259" key="1">
    <source>
        <dbReference type="Pfam" id="PF13614"/>
    </source>
</evidence>
<dbReference type="PANTHER" id="PTHR13696">
    <property type="entry name" value="P-LOOP CONTAINING NUCLEOSIDE TRIPHOSPHATE HYDROLASE"/>
    <property type="match status" value="1"/>
</dbReference>
<proteinExistence type="predicted"/>
<dbReference type="Gene3D" id="3.40.50.300">
    <property type="entry name" value="P-loop containing nucleotide triphosphate hydrolases"/>
    <property type="match status" value="1"/>
</dbReference>
<evidence type="ECO:0000313" key="3">
    <source>
        <dbReference type="Proteomes" id="UP000608063"/>
    </source>
</evidence>
<organism evidence="2 3">
    <name type="scientific">Rhodococcus hoagii</name>
    <name type="common">Corynebacterium equii</name>
    <dbReference type="NCBI Taxonomy" id="43767"/>
    <lineage>
        <taxon>Bacteria</taxon>
        <taxon>Bacillati</taxon>
        <taxon>Actinomycetota</taxon>
        <taxon>Actinomycetes</taxon>
        <taxon>Mycobacteriales</taxon>
        <taxon>Nocardiaceae</taxon>
        <taxon>Prescottella</taxon>
    </lineage>
</organism>
<dbReference type="EMBL" id="WVDC01000023">
    <property type="protein sequence ID" value="NKW44490.1"/>
    <property type="molecule type" value="Genomic_DNA"/>
</dbReference>
<accession>A0AAE4ZVZ0</accession>
<dbReference type="CDD" id="cd02042">
    <property type="entry name" value="ParAB_family"/>
    <property type="match status" value="1"/>
</dbReference>
<dbReference type="Pfam" id="PF13614">
    <property type="entry name" value="AAA_31"/>
    <property type="match status" value="1"/>
</dbReference>
<dbReference type="InterPro" id="IPR027417">
    <property type="entry name" value="P-loop_NTPase"/>
</dbReference>
<dbReference type="InterPro" id="IPR050678">
    <property type="entry name" value="DNA_Partitioning_ATPase"/>
</dbReference>
<reference evidence="2" key="1">
    <citation type="journal article" date="2020" name="Environ. Microbiol.">
        <title>The novel and transferable erm(51) gene confers Macrolides, Lincosamides, and Streptogramins B (MLSB) resistance to clonal Rhodococcus equi in the environment.</title>
        <authorList>
            <person name="Huber L."/>
            <person name="Giguere S."/>
            <person name="Slovis N.M."/>
            <person name="Alvarez-Narvaez S."/>
            <person name="Hart K.A."/>
            <person name="Greiter M."/>
            <person name="Morris E.R.A."/>
            <person name="Cohen N.D."/>
        </authorList>
    </citation>
    <scope>NUCLEOTIDE SEQUENCE</scope>
    <source>
        <strain evidence="2">Lh_16_1</strain>
    </source>
</reference>
<evidence type="ECO:0000313" key="2">
    <source>
        <dbReference type="EMBL" id="NKW44490.1"/>
    </source>
</evidence>
<dbReference type="AlphaFoldDB" id="A0AAE4ZVZ0"/>
<dbReference type="Proteomes" id="UP000608063">
    <property type="component" value="Unassembled WGS sequence"/>
</dbReference>
<dbReference type="InterPro" id="IPR025669">
    <property type="entry name" value="AAA_dom"/>
</dbReference>
<name>A0AAE4ZVZ0_RHOHA</name>
<feature type="domain" description="AAA" evidence="1">
    <location>
        <begin position="2"/>
        <end position="177"/>
    </location>
</feature>
<gene>
    <name evidence="2" type="ORF">GS947_23785</name>
</gene>
<dbReference type="SUPFAM" id="SSF52540">
    <property type="entry name" value="P-loop containing nucleoside triphosphate hydrolases"/>
    <property type="match status" value="1"/>
</dbReference>
<sequence length="269" mass="28402">MPVVAIANQKGGVGKTAVTLGLASAASAAGIPTLVVDMDPQGNSTTGLGVTDTEFTVNDVLYADQRGIAAEAIVETSWPNVSVIPADLSLAQRDADQQLGAEMRLRKALDAPDLAERFGLVLVDCQPSVGKLVSNALIAATGVLIVTEPSIDASAGVANVMDSIETVREHYNPDLEVLGVVLNKVPPRSREADFRAAELGDALGDRLWDPVVPMRTVLTEARGARDPIHSYSSRATDLIEIFDEYLTHRQEGMTMPAKHQPAGPSAARS</sequence>